<organism evidence="2 3">
    <name type="scientific">Callosobruchus maculatus</name>
    <name type="common">Southern cowpea weevil</name>
    <name type="synonym">Pulse bruchid</name>
    <dbReference type="NCBI Taxonomy" id="64391"/>
    <lineage>
        <taxon>Eukaryota</taxon>
        <taxon>Metazoa</taxon>
        <taxon>Ecdysozoa</taxon>
        <taxon>Arthropoda</taxon>
        <taxon>Hexapoda</taxon>
        <taxon>Insecta</taxon>
        <taxon>Pterygota</taxon>
        <taxon>Neoptera</taxon>
        <taxon>Endopterygota</taxon>
        <taxon>Coleoptera</taxon>
        <taxon>Polyphaga</taxon>
        <taxon>Cucujiformia</taxon>
        <taxon>Chrysomeloidea</taxon>
        <taxon>Chrysomelidae</taxon>
        <taxon>Bruchinae</taxon>
        <taxon>Bruchini</taxon>
        <taxon>Callosobruchus</taxon>
    </lineage>
</organism>
<dbReference type="AlphaFoldDB" id="A0A653CFA3"/>
<dbReference type="Proteomes" id="UP000410492">
    <property type="component" value="Unassembled WGS sequence"/>
</dbReference>
<feature type="signal peptide" evidence="1">
    <location>
        <begin position="1"/>
        <end position="23"/>
    </location>
</feature>
<sequence length="130" mass="14306">MYRIRLLCIFVALTASSIKCVVARTAPKASNSRLNLNATLNEVATVPKGKLLCFSLSNSSFGDRIYIPDNHADLSVFEVEPQVARRLKRQIYRKPVDLATLTETPTTGRCMPLASNLKGACYTSSHRSSS</sequence>
<dbReference type="EMBL" id="CAACVG010007650">
    <property type="protein sequence ID" value="VEN46439.1"/>
    <property type="molecule type" value="Genomic_DNA"/>
</dbReference>
<reference evidence="2 3" key="1">
    <citation type="submission" date="2019-01" db="EMBL/GenBank/DDBJ databases">
        <authorList>
            <person name="Sayadi A."/>
        </authorList>
    </citation>
    <scope>NUCLEOTIDE SEQUENCE [LARGE SCALE GENOMIC DNA]</scope>
</reference>
<keyword evidence="1" id="KW-0732">Signal</keyword>
<evidence type="ECO:0000313" key="2">
    <source>
        <dbReference type="EMBL" id="VEN46439.1"/>
    </source>
</evidence>
<accession>A0A653CFA3</accession>
<name>A0A653CFA3_CALMS</name>
<feature type="chain" id="PRO_5025040165" evidence="1">
    <location>
        <begin position="24"/>
        <end position="130"/>
    </location>
</feature>
<keyword evidence="3" id="KW-1185">Reference proteome</keyword>
<gene>
    <name evidence="2" type="ORF">CALMAC_LOCUS8529</name>
</gene>
<protein>
    <submittedName>
        <fullName evidence="2">Uncharacterized protein</fullName>
    </submittedName>
</protein>
<evidence type="ECO:0000256" key="1">
    <source>
        <dbReference type="SAM" id="SignalP"/>
    </source>
</evidence>
<evidence type="ECO:0000313" key="3">
    <source>
        <dbReference type="Proteomes" id="UP000410492"/>
    </source>
</evidence>
<proteinExistence type="predicted"/>
<dbReference type="OrthoDB" id="10455824at2759"/>